<keyword evidence="3" id="KW-1185">Reference proteome</keyword>
<comment type="caution">
    <text evidence="2">The sequence shown here is derived from an EMBL/GenBank/DDBJ whole genome shotgun (WGS) entry which is preliminary data.</text>
</comment>
<dbReference type="Proteomes" id="UP000660262">
    <property type="component" value="Unassembled WGS sequence"/>
</dbReference>
<feature type="region of interest" description="Disordered" evidence="1">
    <location>
        <begin position="324"/>
        <end position="391"/>
    </location>
</feature>
<evidence type="ECO:0000313" key="2">
    <source>
        <dbReference type="EMBL" id="GHP04110.1"/>
    </source>
</evidence>
<feature type="compositionally biased region" description="Low complexity" evidence="1">
    <location>
        <begin position="354"/>
        <end position="373"/>
    </location>
</feature>
<accession>A0A830HE81</accession>
<sequence length="391" mass="41069">MATDYISHVDFGAVLLRITTILVPTSSHAAAANNNNSTGGTGVSPTITNNENLFSRMRWHNMLAPPPAMPVSTAMVPTTRSMNTSPEQQESGMRTNGTSHGGSEEDALFLRSAFTSLAPAMATEEVGNGVPPPPTNLGQTLLGNTRREAVQHNNNNINVVADESDAEDFVPPTKKRKMPEKKQPKPPQQQQQQQAPSLSSVALSTVSTHWVSSQDFSLDLSNSRTTNVAAERFLTFLMERLSIPKELAQQNLTLYLPNRSGQMENAAAYSPPRFFPTCSMGEASVATVLRAFRDAVTREDGSGDGLVLSLGVCIRMPIGSLDASAPPPTKAKIANGPAAAASRGKKDTTRRKATAAVNAKANKGNAPAGVPAASAPPPSAPPAAAPTVAGA</sequence>
<dbReference type="AlphaFoldDB" id="A0A830HE81"/>
<proteinExistence type="predicted"/>
<feature type="region of interest" description="Disordered" evidence="1">
    <location>
        <begin position="155"/>
        <end position="200"/>
    </location>
</feature>
<gene>
    <name evidence="2" type="ORF">PPROV_000286400</name>
</gene>
<evidence type="ECO:0000256" key="1">
    <source>
        <dbReference type="SAM" id="MobiDB-lite"/>
    </source>
</evidence>
<feature type="compositionally biased region" description="Pro residues" evidence="1">
    <location>
        <begin position="374"/>
        <end position="384"/>
    </location>
</feature>
<evidence type="ECO:0000313" key="3">
    <source>
        <dbReference type="Proteomes" id="UP000660262"/>
    </source>
</evidence>
<feature type="compositionally biased region" description="Low complexity" evidence="1">
    <location>
        <begin position="188"/>
        <end position="200"/>
    </location>
</feature>
<feature type="region of interest" description="Disordered" evidence="1">
    <location>
        <begin position="78"/>
        <end position="104"/>
    </location>
</feature>
<protein>
    <submittedName>
        <fullName evidence="2">Uncharacterized protein</fullName>
    </submittedName>
</protein>
<organism evidence="2 3">
    <name type="scientific">Pycnococcus provasolii</name>
    <dbReference type="NCBI Taxonomy" id="41880"/>
    <lineage>
        <taxon>Eukaryota</taxon>
        <taxon>Viridiplantae</taxon>
        <taxon>Chlorophyta</taxon>
        <taxon>Pseudoscourfieldiophyceae</taxon>
        <taxon>Pseudoscourfieldiales</taxon>
        <taxon>Pycnococcaceae</taxon>
        <taxon>Pycnococcus</taxon>
    </lineage>
</organism>
<feature type="compositionally biased region" description="Low complexity" evidence="1">
    <location>
        <begin position="331"/>
        <end position="341"/>
    </location>
</feature>
<feature type="compositionally biased region" description="Polar residues" evidence="1">
    <location>
        <begin position="78"/>
        <end position="98"/>
    </location>
</feature>
<dbReference type="EMBL" id="BNJQ01000007">
    <property type="protein sequence ID" value="GHP04110.1"/>
    <property type="molecule type" value="Genomic_DNA"/>
</dbReference>
<reference evidence="2" key="1">
    <citation type="submission" date="2020-10" db="EMBL/GenBank/DDBJ databases">
        <title>Unveiling of a novel bifunctional photoreceptor, Dualchrome1, isolated from a cosmopolitan green alga.</title>
        <authorList>
            <person name="Suzuki S."/>
            <person name="Kawachi M."/>
        </authorList>
    </citation>
    <scope>NUCLEOTIDE SEQUENCE</scope>
    <source>
        <strain evidence="2">NIES 2893</strain>
    </source>
</reference>
<name>A0A830HE81_9CHLO</name>